<organism evidence="3 4">
    <name type="scientific">Candidatus Woesebacteria bacterium GW2011_GWD1_38_10</name>
    <dbReference type="NCBI Taxonomy" id="1618592"/>
    <lineage>
        <taxon>Bacteria</taxon>
        <taxon>Candidatus Woeseibacteriota</taxon>
    </lineage>
</organism>
<sequence length="273" mass="30996">MADADNFVKKWNERQVKKSDRLIATGSGKDERQSTEYKIQDLGFEELKPEDILRERKHIKTEYTARKVISRSGLFLFWLSLFATIIILFPFIKHKVPYTPSEEANPYDVIEEERKLNEARVIKEAEGLGLDARFSINIEKINARSIVVENVDTGIEKEYLEALKNGVAHAKGTNFPGQGKNIFIFSHSVASPEYISQYNAVFYELYKLAEGDEIDIYFSGVKYTYEVSGTEIVSASDVDFITKDHGGETLILQTCDPPGTTLRRLLIIAGLKK</sequence>
<evidence type="ECO:0000313" key="4">
    <source>
        <dbReference type="Proteomes" id="UP000034366"/>
    </source>
</evidence>
<feature type="transmembrane region" description="Helical" evidence="2">
    <location>
        <begin position="74"/>
        <end position="92"/>
    </location>
</feature>
<keyword evidence="2" id="KW-0472">Membrane</keyword>
<keyword evidence="2" id="KW-0812">Transmembrane</keyword>
<protein>
    <submittedName>
        <fullName evidence="3">Sortase</fullName>
    </submittedName>
</protein>
<name>A0A0G0HWP3_9BACT</name>
<dbReference type="SUPFAM" id="SSF63817">
    <property type="entry name" value="Sortase"/>
    <property type="match status" value="1"/>
</dbReference>
<dbReference type="InterPro" id="IPR005754">
    <property type="entry name" value="Sortase"/>
</dbReference>
<gene>
    <name evidence="3" type="ORF">US67_C0072G0002</name>
</gene>
<keyword evidence="2" id="KW-1133">Transmembrane helix</keyword>
<keyword evidence="1" id="KW-0378">Hydrolase</keyword>
<dbReference type="InterPro" id="IPR023365">
    <property type="entry name" value="Sortase_dom-sf"/>
</dbReference>
<dbReference type="AlphaFoldDB" id="A0A0G0HWP3"/>
<reference evidence="3 4" key="1">
    <citation type="journal article" date="2015" name="Nature">
        <title>rRNA introns, odd ribosomes, and small enigmatic genomes across a large radiation of phyla.</title>
        <authorList>
            <person name="Brown C.T."/>
            <person name="Hug L.A."/>
            <person name="Thomas B.C."/>
            <person name="Sharon I."/>
            <person name="Castelle C.J."/>
            <person name="Singh A."/>
            <person name="Wilkins M.J."/>
            <person name="Williams K.H."/>
            <person name="Banfield J.F."/>
        </authorList>
    </citation>
    <scope>NUCLEOTIDE SEQUENCE [LARGE SCALE GENOMIC DNA]</scope>
</reference>
<evidence type="ECO:0000256" key="2">
    <source>
        <dbReference type="SAM" id="Phobius"/>
    </source>
</evidence>
<comment type="caution">
    <text evidence="3">The sequence shown here is derived from an EMBL/GenBank/DDBJ whole genome shotgun (WGS) entry which is preliminary data.</text>
</comment>
<dbReference type="Pfam" id="PF04203">
    <property type="entry name" value="Sortase"/>
    <property type="match status" value="1"/>
</dbReference>
<accession>A0A0G0HWP3</accession>
<dbReference type="Proteomes" id="UP000034366">
    <property type="component" value="Unassembled WGS sequence"/>
</dbReference>
<dbReference type="NCBIfam" id="TIGR01076">
    <property type="entry name" value="sortase_fam"/>
    <property type="match status" value="1"/>
</dbReference>
<proteinExistence type="predicted"/>
<dbReference type="EMBL" id="LBTW01000072">
    <property type="protein sequence ID" value="KKQ46667.1"/>
    <property type="molecule type" value="Genomic_DNA"/>
</dbReference>
<evidence type="ECO:0000256" key="1">
    <source>
        <dbReference type="ARBA" id="ARBA00022801"/>
    </source>
</evidence>
<dbReference type="Gene3D" id="2.40.260.10">
    <property type="entry name" value="Sortase"/>
    <property type="match status" value="1"/>
</dbReference>
<evidence type="ECO:0000313" key="3">
    <source>
        <dbReference type="EMBL" id="KKQ46667.1"/>
    </source>
</evidence>
<dbReference type="GO" id="GO:0016787">
    <property type="term" value="F:hydrolase activity"/>
    <property type="evidence" value="ECO:0007669"/>
    <property type="project" value="UniProtKB-KW"/>
</dbReference>